<keyword evidence="5" id="KW-1185">Reference proteome</keyword>
<evidence type="ECO:0000256" key="2">
    <source>
        <dbReference type="ARBA" id="ARBA00022679"/>
    </source>
</evidence>
<feature type="domain" description="Glycosyl transferase family 1" evidence="3">
    <location>
        <begin position="188"/>
        <end position="347"/>
    </location>
</feature>
<proteinExistence type="predicted"/>
<evidence type="ECO:0000256" key="1">
    <source>
        <dbReference type="ARBA" id="ARBA00022676"/>
    </source>
</evidence>
<keyword evidence="2" id="KW-0808">Transferase</keyword>
<dbReference type="EMBL" id="BAABBA010000007">
    <property type="protein sequence ID" value="GAA4287445.1"/>
    <property type="molecule type" value="Genomic_DNA"/>
</dbReference>
<evidence type="ECO:0000313" key="4">
    <source>
        <dbReference type="EMBL" id="GAA4287445.1"/>
    </source>
</evidence>
<dbReference type="InterPro" id="IPR001296">
    <property type="entry name" value="Glyco_trans_1"/>
</dbReference>
<reference evidence="5" key="1">
    <citation type="journal article" date="2019" name="Int. J. Syst. Evol. Microbiol.">
        <title>The Global Catalogue of Microorganisms (GCM) 10K type strain sequencing project: providing services to taxonomists for standard genome sequencing and annotation.</title>
        <authorList>
            <consortium name="The Broad Institute Genomics Platform"/>
            <consortium name="The Broad Institute Genome Sequencing Center for Infectious Disease"/>
            <person name="Wu L."/>
            <person name="Ma J."/>
        </authorList>
    </citation>
    <scope>NUCLEOTIDE SEQUENCE [LARGE SCALE GENOMIC DNA]</scope>
    <source>
        <strain evidence="5">JCM 17459</strain>
    </source>
</reference>
<dbReference type="Gene3D" id="3.40.50.2000">
    <property type="entry name" value="Glycogen Phosphorylase B"/>
    <property type="match status" value="2"/>
</dbReference>
<accession>A0ABP8ETY6</accession>
<dbReference type="SUPFAM" id="SSF53756">
    <property type="entry name" value="UDP-Glycosyltransferase/glycogen phosphorylase"/>
    <property type="match status" value="1"/>
</dbReference>
<dbReference type="Proteomes" id="UP001499841">
    <property type="component" value="Unassembled WGS sequence"/>
</dbReference>
<dbReference type="PANTHER" id="PTHR12526">
    <property type="entry name" value="GLYCOSYLTRANSFERASE"/>
    <property type="match status" value="1"/>
</dbReference>
<dbReference type="RefSeq" id="WP_345040108.1">
    <property type="nucleotide sequence ID" value="NZ_BAABBA010000007.1"/>
</dbReference>
<name>A0ABP8ETY6_9MICO</name>
<organism evidence="4 5">
    <name type="scientific">Georgenia daeguensis</name>
    <dbReference type="NCBI Taxonomy" id="908355"/>
    <lineage>
        <taxon>Bacteria</taxon>
        <taxon>Bacillati</taxon>
        <taxon>Actinomycetota</taxon>
        <taxon>Actinomycetes</taxon>
        <taxon>Micrococcales</taxon>
        <taxon>Bogoriellaceae</taxon>
        <taxon>Georgenia</taxon>
    </lineage>
</organism>
<gene>
    <name evidence="4" type="ORF">GCM10022262_18040</name>
</gene>
<dbReference type="CDD" id="cd03801">
    <property type="entry name" value="GT4_PimA-like"/>
    <property type="match status" value="1"/>
</dbReference>
<evidence type="ECO:0000259" key="3">
    <source>
        <dbReference type="Pfam" id="PF00534"/>
    </source>
</evidence>
<comment type="caution">
    <text evidence="4">The sequence shown here is derived from an EMBL/GenBank/DDBJ whole genome shotgun (WGS) entry which is preliminary data.</text>
</comment>
<evidence type="ECO:0000313" key="5">
    <source>
        <dbReference type="Proteomes" id="UP001499841"/>
    </source>
</evidence>
<sequence>MRHIVQIAPAIEPGRGVEAVAHHLEREFRRAGARVDRFTLSDAGGDWLPEPRGGMRGRAGHALRVAWFSTVGTVLARRYLARNPGAVAICHNDALTGDVYVNHGILQVAMRARGRYAGRMVRNPLHLFTALRDHLRYRSGTHRLVVNLTRQEDRDLRGTYPGLRPGTVVIGNGVDLDRFAPPTPDERRAARAGLGLGEDDVAMLFVGHEFERKGLPAVLAALAELPPQVHLVVVGGSADMVAALVRTARRNRVQGRLHAVGADPEPQRYFHASDVLVFPSAYESFGLVVLEAMASGLPVIATRVGCVGDVVDEGVNGYVVDGSAAEIRDRVLALLGSDRVALGRAARRTAEAHGWACVAREYLAVVDRLAARRAVSAGRPR</sequence>
<protein>
    <recommendedName>
        <fullName evidence="3">Glycosyl transferase family 1 domain-containing protein</fullName>
    </recommendedName>
</protein>
<keyword evidence="1" id="KW-0328">Glycosyltransferase</keyword>
<dbReference type="PANTHER" id="PTHR12526:SF510">
    <property type="entry name" value="D-INOSITOL 3-PHOSPHATE GLYCOSYLTRANSFERASE"/>
    <property type="match status" value="1"/>
</dbReference>
<dbReference type="Pfam" id="PF00534">
    <property type="entry name" value="Glycos_transf_1"/>
    <property type="match status" value="1"/>
</dbReference>